<dbReference type="InterPro" id="IPR018511">
    <property type="entry name" value="Hemolysin-typ_Ca-bd_CS"/>
</dbReference>
<accession>A0ABY6DFM0</accession>
<dbReference type="SUPFAM" id="SSF51120">
    <property type="entry name" value="beta-Roll"/>
    <property type="match status" value="1"/>
</dbReference>
<dbReference type="RefSeq" id="WP_263048245.1">
    <property type="nucleotide sequence ID" value="NZ_CP106738.1"/>
</dbReference>
<gene>
    <name evidence="2" type="ORF">N7U68_03575</name>
</gene>
<evidence type="ECO:0000313" key="2">
    <source>
        <dbReference type="EMBL" id="UXX83758.1"/>
    </source>
</evidence>
<dbReference type="InterPro" id="IPR011049">
    <property type="entry name" value="Serralysin-like_metalloprot_C"/>
</dbReference>
<protein>
    <recommendedName>
        <fullName evidence="4">Hemolysin-type calcium-binding repeat-containing protein</fullName>
    </recommendedName>
</protein>
<dbReference type="Gene3D" id="2.150.10.10">
    <property type="entry name" value="Serralysin-like metalloprotease, C-terminal"/>
    <property type="match status" value="1"/>
</dbReference>
<sequence>MATIPGSGSDETLQGTNDTITAGSGNDSLSGGAQSDTFVITDCGNHTVVGGEDADGSDLDILDLSGCPRTSSIPVQSRVALNFWTAAGP</sequence>
<dbReference type="Proteomes" id="UP001064087">
    <property type="component" value="Chromosome"/>
</dbReference>
<name>A0ABY6DFM0_9RHOB</name>
<keyword evidence="3" id="KW-1185">Reference proteome</keyword>
<dbReference type="PROSITE" id="PS00330">
    <property type="entry name" value="HEMOLYSIN_CALCIUM"/>
    <property type="match status" value="1"/>
</dbReference>
<proteinExistence type="predicted"/>
<evidence type="ECO:0000313" key="3">
    <source>
        <dbReference type="Proteomes" id="UP001064087"/>
    </source>
</evidence>
<organism evidence="2 3">
    <name type="scientific">Roseovarius pelagicus</name>
    <dbReference type="NCBI Taxonomy" id="2980108"/>
    <lineage>
        <taxon>Bacteria</taxon>
        <taxon>Pseudomonadati</taxon>
        <taxon>Pseudomonadota</taxon>
        <taxon>Alphaproteobacteria</taxon>
        <taxon>Rhodobacterales</taxon>
        <taxon>Roseobacteraceae</taxon>
        <taxon>Roseovarius</taxon>
    </lineage>
</organism>
<feature type="compositionally biased region" description="Polar residues" evidence="1">
    <location>
        <begin position="9"/>
        <end position="36"/>
    </location>
</feature>
<dbReference type="InterPro" id="IPR001343">
    <property type="entry name" value="Hemolysn_Ca-bd"/>
</dbReference>
<dbReference type="EMBL" id="CP106738">
    <property type="protein sequence ID" value="UXX83758.1"/>
    <property type="molecule type" value="Genomic_DNA"/>
</dbReference>
<evidence type="ECO:0008006" key="4">
    <source>
        <dbReference type="Google" id="ProtNLM"/>
    </source>
</evidence>
<evidence type="ECO:0000256" key="1">
    <source>
        <dbReference type="SAM" id="MobiDB-lite"/>
    </source>
</evidence>
<reference evidence="2" key="1">
    <citation type="submission" date="2022-10" db="EMBL/GenBank/DDBJ databases">
        <title>Roseovarius pelagicus sp. nov., isolated from Arctic seawater.</title>
        <authorList>
            <person name="Hong Y.W."/>
            <person name="Hwang C.Y."/>
        </authorList>
    </citation>
    <scope>NUCLEOTIDE SEQUENCE</scope>
    <source>
        <strain evidence="2">HL-MP18</strain>
    </source>
</reference>
<feature type="region of interest" description="Disordered" evidence="1">
    <location>
        <begin position="1"/>
        <end position="36"/>
    </location>
</feature>
<dbReference type="Pfam" id="PF00353">
    <property type="entry name" value="HemolysinCabind"/>
    <property type="match status" value="1"/>
</dbReference>